<dbReference type="RefSeq" id="WP_187585918.1">
    <property type="nucleotide sequence ID" value="NZ_JACLHY010000016.1"/>
</dbReference>
<accession>A0ABR7QPY5</accession>
<evidence type="ECO:0000313" key="2">
    <source>
        <dbReference type="EMBL" id="MBC8769263.1"/>
    </source>
</evidence>
<protein>
    <submittedName>
        <fullName evidence="2">TfoX/Sxy family protein</fullName>
    </submittedName>
</protein>
<name>A0ABR7QPY5_9FLAO</name>
<dbReference type="Pfam" id="PF04993">
    <property type="entry name" value="TfoX_N"/>
    <property type="match status" value="1"/>
</dbReference>
<feature type="domain" description="TfoX N-terminal" evidence="1">
    <location>
        <begin position="14"/>
        <end position="101"/>
    </location>
</feature>
<gene>
    <name evidence="2" type="ORF">H4O18_14800</name>
</gene>
<dbReference type="Gene3D" id="3.30.1460.30">
    <property type="entry name" value="YgaC/TfoX-N like chaperone"/>
    <property type="match status" value="1"/>
</dbReference>
<sequence length="109" mass="12635">MAYSEILADRIRKALAHLPNIEEKKMFGSLAFIVNGKMCLTAGPQRIMCRIDPTLHELQLKKDGCTKVVMGGREYRGYIHINEQSLEKEKDFEHWIKLALEYNIQLTKN</sequence>
<dbReference type="Proteomes" id="UP000618952">
    <property type="component" value="Unassembled WGS sequence"/>
</dbReference>
<evidence type="ECO:0000259" key="1">
    <source>
        <dbReference type="Pfam" id="PF04993"/>
    </source>
</evidence>
<proteinExistence type="predicted"/>
<dbReference type="EMBL" id="JACLHY010000016">
    <property type="protein sequence ID" value="MBC8769263.1"/>
    <property type="molecule type" value="Genomic_DNA"/>
</dbReference>
<evidence type="ECO:0000313" key="3">
    <source>
        <dbReference type="Proteomes" id="UP000618952"/>
    </source>
</evidence>
<organism evidence="2 3">
    <name type="scientific">Arenibacter arenosicollis</name>
    <dbReference type="NCBI Taxonomy" id="2762274"/>
    <lineage>
        <taxon>Bacteria</taxon>
        <taxon>Pseudomonadati</taxon>
        <taxon>Bacteroidota</taxon>
        <taxon>Flavobacteriia</taxon>
        <taxon>Flavobacteriales</taxon>
        <taxon>Flavobacteriaceae</taxon>
        <taxon>Arenibacter</taxon>
    </lineage>
</organism>
<dbReference type="InterPro" id="IPR007076">
    <property type="entry name" value="TfoX_N"/>
</dbReference>
<comment type="caution">
    <text evidence="2">The sequence shown here is derived from an EMBL/GenBank/DDBJ whole genome shotgun (WGS) entry which is preliminary data.</text>
</comment>
<reference evidence="2 3" key="1">
    <citation type="submission" date="2020-08" db="EMBL/GenBank/DDBJ databases">
        <title>Arenibacter gaetbuli sp. nov., isolated from a sand dune.</title>
        <authorList>
            <person name="Park S."/>
            <person name="Yoon J.-H."/>
        </authorList>
    </citation>
    <scope>NUCLEOTIDE SEQUENCE [LARGE SCALE GENOMIC DNA]</scope>
    <source>
        <strain evidence="2 3">BSSL-BM3</strain>
    </source>
</reference>
<dbReference type="SUPFAM" id="SSF159894">
    <property type="entry name" value="YgaC/TfoX-N like"/>
    <property type="match status" value="1"/>
</dbReference>
<keyword evidence="3" id="KW-1185">Reference proteome</keyword>